<dbReference type="InterPro" id="IPR032675">
    <property type="entry name" value="LRR_dom_sf"/>
</dbReference>
<organism evidence="1 2">
    <name type="scientific">Caerostris extrusa</name>
    <name type="common">Bark spider</name>
    <name type="synonym">Caerostris bankana</name>
    <dbReference type="NCBI Taxonomy" id="172846"/>
    <lineage>
        <taxon>Eukaryota</taxon>
        <taxon>Metazoa</taxon>
        <taxon>Ecdysozoa</taxon>
        <taxon>Arthropoda</taxon>
        <taxon>Chelicerata</taxon>
        <taxon>Arachnida</taxon>
        <taxon>Araneae</taxon>
        <taxon>Araneomorphae</taxon>
        <taxon>Entelegynae</taxon>
        <taxon>Araneoidea</taxon>
        <taxon>Araneidae</taxon>
        <taxon>Caerostris</taxon>
    </lineage>
</organism>
<evidence type="ECO:0000313" key="1">
    <source>
        <dbReference type="EMBL" id="GIY13382.1"/>
    </source>
</evidence>
<dbReference type="Gene3D" id="3.80.10.10">
    <property type="entry name" value="Ribonuclease Inhibitor"/>
    <property type="match status" value="1"/>
</dbReference>
<evidence type="ECO:0000313" key="2">
    <source>
        <dbReference type="Proteomes" id="UP001054945"/>
    </source>
</evidence>
<accession>A0AAV4QZ30</accession>
<protein>
    <submittedName>
        <fullName evidence="1">Uncharacterized protein</fullName>
    </submittedName>
</protein>
<proteinExistence type="predicted"/>
<gene>
    <name evidence="1" type="ORF">CEXT_759101</name>
</gene>
<dbReference type="EMBL" id="BPLR01006930">
    <property type="protein sequence ID" value="GIY13382.1"/>
    <property type="molecule type" value="Genomic_DNA"/>
</dbReference>
<keyword evidence="2" id="KW-1185">Reference proteome</keyword>
<comment type="caution">
    <text evidence="1">The sequence shown here is derived from an EMBL/GenBank/DDBJ whole genome shotgun (WGS) entry which is preliminary data.</text>
</comment>
<dbReference type="Proteomes" id="UP001054945">
    <property type="component" value="Unassembled WGS sequence"/>
</dbReference>
<name>A0AAV4QZ30_CAEEX</name>
<dbReference type="AlphaFoldDB" id="A0AAV4QZ30"/>
<sequence length="67" mass="7662">MLTEKCLIYLLQNCVGLQVLGIDHAHHFDDDTLREVLEKNRLLDLKALHIGYSSLSIKGLENFEKVP</sequence>
<reference evidence="1 2" key="1">
    <citation type="submission" date="2021-06" db="EMBL/GenBank/DDBJ databases">
        <title>Caerostris extrusa draft genome.</title>
        <authorList>
            <person name="Kono N."/>
            <person name="Arakawa K."/>
        </authorList>
    </citation>
    <scope>NUCLEOTIDE SEQUENCE [LARGE SCALE GENOMIC DNA]</scope>
</reference>